<dbReference type="PANTHER" id="PTHR46623">
    <property type="entry name" value="CARBOXYMETHYLENEBUTENOLIDASE-RELATED"/>
    <property type="match status" value="1"/>
</dbReference>
<protein>
    <submittedName>
        <fullName evidence="3">Carboxymethylenebutenolidase</fullName>
    </submittedName>
</protein>
<evidence type="ECO:0000313" key="3">
    <source>
        <dbReference type="EMBL" id="SDO71240.1"/>
    </source>
</evidence>
<reference evidence="3 4" key="1">
    <citation type="submission" date="2016-10" db="EMBL/GenBank/DDBJ databases">
        <authorList>
            <person name="de Groot N.N."/>
        </authorList>
    </citation>
    <scope>NUCLEOTIDE SEQUENCE [LARGE SCALE GENOMIC DNA]</scope>
    <source>
        <strain evidence="4">P4-7,KCTC 19426,CECT 7604</strain>
    </source>
</reference>
<dbReference type="Gene3D" id="3.40.50.1820">
    <property type="entry name" value="alpha/beta hydrolase"/>
    <property type="match status" value="1"/>
</dbReference>
<dbReference type="InterPro" id="IPR029058">
    <property type="entry name" value="AB_hydrolase_fold"/>
</dbReference>
<dbReference type="OrthoDB" id="3208682at2"/>
<dbReference type="PANTHER" id="PTHR46623:SF6">
    <property type="entry name" value="ALPHA_BETA-HYDROLASES SUPERFAMILY PROTEIN"/>
    <property type="match status" value="1"/>
</dbReference>
<evidence type="ECO:0000313" key="4">
    <source>
        <dbReference type="Proteomes" id="UP000198741"/>
    </source>
</evidence>
<evidence type="ECO:0000259" key="2">
    <source>
        <dbReference type="Pfam" id="PF01738"/>
    </source>
</evidence>
<dbReference type="InterPro" id="IPR002925">
    <property type="entry name" value="Dienelactn_hydro"/>
</dbReference>
<name>A0A1H0LTN6_9ACTN</name>
<dbReference type="Proteomes" id="UP000198741">
    <property type="component" value="Chromosome I"/>
</dbReference>
<dbReference type="Pfam" id="PF01738">
    <property type="entry name" value="DLH"/>
    <property type="match status" value="1"/>
</dbReference>
<dbReference type="EMBL" id="LT629710">
    <property type="protein sequence ID" value="SDO71240.1"/>
    <property type="molecule type" value="Genomic_DNA"/>
</dbReference>
<gene>
    <name evidence="3" type="ORF">SAMN04515671_1789</name>
</gene>
<organism evidence="3 4">
    <name type="scientific">Nakamurella panacisegetis</name>
    <dbReference type="NCBI Taxonomy" id="1090615"/>
    <lineage>
        <taxon>Bacteria</taxon>
        <taxon>Bacillati</taxon>
        <taxon>Actinomycetota</taxon>
        <taxon>Actinomycetes</taxon>
        <taxon>Nakamurellales</taxon>
        <taxon>Nakamurellaceae</taxon>
        <taxon>Nakamurella</taxon>
    </lineage>
</organism>
<sequence>MTKVEIDRRPSLNNVLITSPTRPVPGYLATPLGAGPWPGVVVIHDVLGMSRDLRDQVDWLAGAGYLTVAPDLFGRRNRVACMISVMRDVRAQRGRTYDDIAAARAWLIDRSDCTGEVGVIGFCLGGGLALMMAPGHGFGAASVNYGTAAKEFYSPDFLRSACPIVGSYGGRDSTMRGVADRLDRVLTEVGVEHDVKEYPDAGHEFLNDHERAGDPSPLLFRVLGKLTPGDGYHPESARDARRRIVAFFDAHLKPKGSAPQADSEHPVQMAEAPSPNATRSAGAQGSDEPSN</sequence>
<dbReference type="AlphaFoldDB" id="A0A1H0LTN6"/>
<feature type="compositionally biased region" description="Polar residues" evidence="1">
    <location>
        <begin position="275"/>
        <end position="291"/>
    </location>
</feature>
<feature type="domain" description="Dienelactone hydrolase" evidence="2">
    <location>
        <begin position="25"/>
        <end position="251"/>
    </location>
</feature>
<dbReference type="SUPFAM" id="SSF53474">
    <property type="entry name" value="alpha/beta-Hydrolases"/>
    <property type="match status" value="1"/>
</dbReference>
<accession>A0A1H0LTN6</accession>
<keyword evidence="4" id="KW-1185">Reference proteome</keyword>
<dbReference type="RefSeq" id="WP_090475652.1">
    <property type="nucleotide sequence ID" value="NZ_LT629710.1"/>
</dbReference>
<feature type="region of interest" description="Disordered" evidence="1">
    <location>
        <begin position="254"/>
        <end position="291"/>
    </location>
</feature>
<dbReference type="STRING" id="1090615.SAMN04515671_1789"/>
<dbReference type="GO" id="GO:0016787">
    <property type="term" value="F:hydrolase activity"/>
    <property type="evidence" value="ECO:0007669"/>
    <property type="project" value="InterPro"/>
</dbReference>
<proteinExistence type="predicted"/>
<dbReference type="InterPro" id="IPR051049">
    <property type="entry name" value="Dienelactone_hydrolase-like"/>
</dbReference>
<evidence type="ECO:0000256" key="1">
    <source>
        <dbReference type="SAM" id="MobiDB-lite"/>
    </source>
</evidence>